<comment type="similarity">
    <text evidence="5">Belongs to the YicC/YloC family.</text>
</comment>
<dbReference type="NCBIfam" id="TIGR00255">
    <property type="entry name" value="YicC/YloC family endoribonuclease"/>
    <property type="match status" value="1"/>
</dbReference>
<name>A0ABU3K6M5_9BACT</name>
<proteinExistence type="inferred from homology"/>
<dbReference type="EMBL" id="JAQOUE010000001">
    <property type="protein sequence ID" value="MDT7042045.1"/>
    <property type="molecule type" value="Genomic_DNA"/>
</dbReference>
<organism evidence="8 9">
    <name type="scientific">Candidatus Nitronereus thalassa</name>
    <dbReference type="NCBI Taxonomy" id="3020898"/>
    <lineage>
        <taxon>Bacteria</taxon>
        <taxon>Pseudomonadati</taxon>
        <taxon>Nitrospirota</taxon>
        <taxon>Nitrospiria</taxon>
        <taxon>Nitrospirales</taxon>
        <taxon>Nitrospiraceae</taxon>
        <taxon>Candidatus Nitronereus</taxon>
    </lineage>
</organism>
<evidence type="ECO:0000259" key="6">
    <source>
        <dbReference type="Pfam" id="PF03755"/>
    </source>
</evidence>
<evidence type="ECO:0000313" key="9">
    <source>
        <dbReference type="Proteomes" id="UP001250932"/>
    </source>
</evidence>
<reference evidence="8 9" key="1">
    <citation type="journal article" date="2023" name="ISME J.">
        <title>Cultivation and genomic characterization of novel and ubiquitous marine nitrite-oxidizing bacteria from the Nitrospirales.</title>
        <authorList>
            <person name="Mueller A.J."/>
            <person name="Daebeler A."/>
            <person name="Herbold C.W."/>
            <person name="Kirkegaard R.H."/>
            <person name="Daims H."/>
        </authorList>
    </citation>
    <scope>NUCLEOTIDE SEQUENCE [LARGE SCALE GENOMIC DNA]</scope>
    <source>
        <strain evidence="8 9">EB</strain>
    </source>
</reference>
<protein>
    <submittedName>
        <fullName evidence="8">YicC family protein</fullName>
    </submittedName>
</protein>
<keyword evidence="3" id="KW-0255">Endonuclease</keyword>
<dbReference type="Pfam" id="PF08340">
    <property type="entry name" value="YicC-like_C"/>
    <property type="match status" value="1"/>
</dbReference>
<keyword evidence="4" id="KW-0378">Hydrolase</keyword>
<keyword evidence="9" id="KW-1185">Reference proteome</keyword>
<feature type="domain" description="Endoribonuclease YicC-like C-terminal" evidence="7">
    <location>
        <begin position="173"/>
        <end position="292"/>
    </location>
</feature>
<sequence length="292" mass="33312">MMKSMTGFGKRESTVQGVSISAEIRSVNHRFREIMMRLPKGKNELEEELKQVIAQQCSRGRIEVSVAYVGGKESSKTLKLDRTLARQYHQVLQELQRELKLGGSIDVSFLGSFREIFSVGEPTVDSQAFDRAVKRLVVGAVEDLDRMRRREGKALQSDMVKRVQVVRQVQGQIRRRLPKVTKDYYDRMKDRLNGLIGDSALDDTRLKQELAIFADRCDVTEELIRLDSHCQQFDALVKAKDPVGRQLDFLLQEMGREVNTIGSKANDAEISKCVVQLKGELEKVREQVQNVE</sequence>
<dbReference type="Proteomes" id="UP001250932">
    <property type="component" value="Unassembled WGS sequence"/>
</dbReference>
<dbReference type="Pfam" id="PF03755">
    <property type="entry name" value="YicC-like_N"/>
    <property type="match status" value="1"/>
</dbReference>
<comment type="cofactor">
    <cofactor evidence="1">
        <name>a divalent metal cation</name>
        <dbReference type="ChEBI" id="CHEBI:60240"/>
    </cofactor>
</comment>
<comment type="caution">
    <text evidence="8">The sequence shown here is derived from an EMBL/GenBank/DDBJ whole genome shotgun (WGS) entry which is preliminary data.</text>
</comment>
<evidence type="ECO:0000256" key="5">
    <source>
        <dbReference type="ARBA" id="ARBA00035648"/>
    </source>
</evidence>
<evidence type="ECO:0000259" key="7">
    <source>
        <dbReference type="Pfam" id="PF08340"/>
    </source>
</evidence>
<evidence type="ECO:0000256" key="1">
    <source>
        <dbReference type="ARBA" id="ARBA00001968"/>
    </source>
</evidence>
<evidence type="ECO:0000256" key="4">
    <source>
        <dbReference type="ARBA" id="ARBA00022801"/>
    </source>
</evidence>
<evidence type="ECO:0000313" key="8">
    <source>
        <dbReference type="EMBL" id="MDT7042045.1"/>
    </source>
</evidence>
<evidence type="ECO:0000256" key="3">
    <source>
        <dbReference type="ARBA" id="ARBA00022759"/>
    </source>
</evidence>
<dbReference type="PANTHER" id="PTHR30636:SF3">
    <property type="entry name" value="UPF0701 PROTEIN YICC"/>
    <property type="match status" value="1"/>
</dbReference>
<dbReference type="InterPro" id="IPR013551">
    <property type="entry name" value="YicC-like_C"/>
</dbReference>
<gene>
    <name evidence="8" type="ORF">PPG34_06745</name>
</gene>
<dbReference type="RefSeq" id="WP_313832401.1">
    <property type="nucleotide sequence ID" value="NZ_JAQOUE010000001.1"/>
</dbReference>
<dbReference type="PANTHER" id="PTHR30636">
    <property type="entry name" value="UPF0701 PROTEIN YICC"/>
    <property type="match status" value="1"/>
</dbReference>
<evidence type="ECO:0000256" key="2">
    <source>
        <dbReference type="ARBA" id="ARBA00022722"/>
    </source>
</evidence>
<dbReference type="InterPro" id="IPR013527">
    <property type="entry name" value="YicC-like_N"/>
</dbReference>
<feature type="domain" description="Endoribonuclease YicC-like N-terminal" evidence="6">
    <location>
        <begin position="2"/>
        <end position="156"/>
    </location>
</feature>
<dbReference type="InterPro" id="IPR005229">
    <property type="entry name" value="YicC/YloC-like"/>
</dbReference>
<keyword evidence="2" id="KW-0540">Nuclease</keyword>
<accession>A0ABU3K6M5</accession>